<dbReference type="Proteomes" id="UP000183788">
    <property type="component" value="Unassembled WGS sequence"/>
</dbReference>
<proteinExistence type="predicted"/>
<feature type="chain" id="PRO_5009668211" description="YD repeat-containing protein" evidence="1">
    <location>
        <begin position="19"/>
        <end position="763"/>
    </location>
</feature>
<accession>A0A1K1SSM2</accession>
<dbReference type="Proteomes" id="UP001326715">
    <property type="component" value="Chromosome"/>
</dbReference>
<dbReference type="OrthoDB" id="627712at2"/>
<evidence type="ECO:0000256" key="1">
    <source>
        <dbReference type="SAM" id="SignalP"/>
    </source>
</evidence>
<sequence>MKRSLYILVYICLLTVGAASRSYGQTTCTCNCLKPVFDYLIESNKLFTYTATNQILISKLISDATAAGHTVSASSCDILNDNKTGYFYNLTTATTGTEVKLKFGGCSVSLKSTSGKSIDFLNMIGAACDNSGQVSYIKGPVRVHKRLDVTRSLVISKVTSASPLFPTATTFPAYFVDSTSESLRIGFSSNYGKTGGFNIMSRIAFDSAKAAIPDEAIIVGAHLHVFAYPSGFMPPYYPNAHLPTTACSGSSVFVFSSSTFTYSKDPATLSFPGGWGDGQAIYTTTPSDDASYNMTNFCTNSYGGIYDNSAFDKGMVMFQASWKTIHSPVDTVTQYHTFCSEKYPDPSKRPYLDLVWTTNQLDTVTIAKIYIDTCTVCSTVNSYNCYSAITDTSVNPYRYGIQGNWRPLRSFVYYNARNGAAINSNTNIRTDGTISNFSNFWHFSATDSTWQPQDTATSRWVWNTESTLFNRKGAEMENKDPLGRYNSGLYGYRDALATAVAQNARYREIGYDGFEDYKYVGNSCDSVCSVPRNFDFSAYESYFDSTIQHTGAYSLRLDTGKSAGIVTTISGTDDPDFVLTYNTGTNSCSSSTNVLKGIKAGKETLLPSFSPITGKQLVVSAWVKESGQCDGVTYTGNRINIVVTRSTGDTSILAYPSGNIIEGWQRIEQVVTLPDGASKMTINMQNIGTNKVYFDDLRIHPYNANMKSFVYNAESLRIMAELDENNYATFYEYDDDGTVIRVKKETERGIMTIKEARSALHNE</sequence>
<feature type="signal peptide" evidence="1">
    <location>
        <begin position="1"/>
        <end position="18"/>
    </location>
</feature>
<organism evidence="2 4">
    <name type="scientific">Chitinophaga sancti</name>
    <dbReference type="NCBI Taxonomy" id="1004"/>
    <lineage>
        <taxon>Bacteria</taxon>
        <taxon>Pseudomonadati</taxon>
        <taxon>Bacteroidota</taxon>
        <taxon>Chitinophagia</taxon>
        <taxon>Chitinophagales</taxon>
        <taxon>Chitinophagaceae</taxon>
        <taxon>Chitinophaga</taxon>
    </lineage>
</organism>
<dbReference type="EMBL" id="CP140154">
    <property type="protein sequence ID" value="WQG88953.1"/>
    <property type="molecule type" value="Genomic_DNA"/>
</dbReference>
<dbReference type="STRING" id="1004.SAMN05661012_06046"/>
<dbReference type="EMBL" id="FPIZ01000032">
    <property type="protein sequence ID" value="SFW87313.1"/>
    <property type="molecule type" value="Genomic_DNA"/>
</dbReference>
<evidence type="ECO:0000313" key="2">
    <source>
        <dbReference type="EMBL" id="SFW87313.1"/>
    </source>
</evidence>
<evidence type="ECO:0000313" key="4">
    <source>
        <dbReference type="Proteomes" id="UP000183788"/>
    </source>
</evidence>
<evidence type="ECO:0000313" key="3">
    <source>
        <dbReference type="EMBL" id="WQG88953.1"/>
    </source>
</evidence>
<protein>
    <recommendedName>
        <fullName evidence="6">YD repeat-containing protein</fullName>
    </recommendedName>
</protein>
<name>A0A1K1SSM2_9BACT</name>
<keyword evidence="1" id="KW-0732">Signal</keyword>
<reference evidence="2 4" key="1">
    <citation type="submission" date="2016-11" db="EMBL/GenBank/DDBJ databases">
        <authorList>
            <person name="Jaros S."/>
            <person name="Januszkiewicz K."/>
            <person name="Wedrychowicz H."/>
        </authorList>
    </citation>
    <scope>NUCLEOTIDE SEQUENCE [LARGE SCALE GENOMIC DNA]</scope>
    <source>
        <strain evidence="2 4">DSM 784</strain>
    </source>
</reference>
<evidence type="ECO:0008006" key="6">
    <source>
        <dbReference type="Google" id="ProtNLM"/>
    </source>
</evidence>
<gene>
    <name evidence="2" type="ORF">SAMN05661012_06046</name>
    <name evidence="3" type="ORF">SR876_28900</name>
</gene>
<reference evidence="3 5" key="2">
    <citation type="submission" date="2023-11" db="EMBL/GenBank/DDBJ databases">
        <title>MicrobeMod: A computational toolkit for identifying prokaryotic methylation and restriction-modification with nanopore sequencing.</title>
        <authorList>
            <person name="Crits-Christoph A."/>
            <person name="Kang S.C."/>
            <person name="Lee H."/>
            <person name="Ostrov N."/>
        </authorList>
    </citation>
    <scope>NUCLEOTIDE SEQUENCE [LARGE SCALE GENOMIC DNA]</scope>
    <source>
        <strain evidence="3 5">ATCC 23090</strain>
    </source>
</reference>
<dbReference type="Gene3D" id="2.60.120.260">
    <property type="entry name" value="Galactose-binding domain-like"/>
    <property type="match status" value="1"/>
</dbReference>
<dbReference type="RefSeq" id="WP_072365621.1">
    <property type="nucleotide sequence ID" value="NZ_CP139972.1"/>
</dbReference>
<dbReference type="AlphaFoldDB" id="A0A1K1SSM2"/>
<evidence type="ECO:0000313" key="5">
    <source>
        <dbReference type="Proteomes" id="UP001326715"/>
    </source>
</evidence>
<keyword evidence="5" id="KW-1185">Reference proteome</keyword>